<name>A0A1Y2ABS9_9FUNG</name>
<evidence type="ECO:0000313" key="1">
    <source>
        <dbReference type="EMBL" id="ORY19951.1"/>
    </source>
</evidence>
<protein>
    <submittedName>
        <fullName evidence="1">Uncharacterized protein</fullName>
    </submittedName>
</protein>
<dbReference type="EMBL" id="MCOG01000309">
    <property type="protein sequence ID" value="ORY19951.1"/>
    <property type="molecule type" value="Genomic_DNA"/>
</dbReference>
<keyword evidence="2" id="KW-1185">Reference proteome</keyword>
<comment type="caution">
    <text evidence="1">The sequence shown here is derived from an EMBL/GenBank/DDBJ whole genome shotgun (WGS) entry which is preliminary data.</text>
</comment>
<evidence type="ECO:0000313" key="2">
    <source>
        <dbReference type="Proteomes" id="UP000193920"/>
    </source>
</evidence>
<proteinExistence type="predicted"/>
<accession>A0A1Y2ABS9</accession>
<organism evidence="1 2">
    <name type="scientific">Neocallimastix californiae</name>
    <dbReference type="NCBI Taxonomy" id="1754190"/>
    <lineage>
        <taxon>Eukaryota</taxon>
        <taxon>Fungi</taxon>
        <taxon>Fungi incertae sedis</taxon>
        <taxon>Chytridiomycota</taxon>
        <taxon>Chytridiomycota incertae sedis</taxon>
        <taxon>Neocallimastigomycetes</taxon>
        <taxon>Neocallimastigales</taxon>
        <taxon>Neocallimastigaceae</taxon>
        <taxon>Neocallimastix</taxon>
    </lineage>
</organism>
<dbReference type="Proteomes" id="UP000193920">
    <property type="component" value="Unassembled WGS sequence"/>
</dbReference>
<dbReference type="OrthoDB" id="4062651at2759"/>
<dbReference type="AlphaFoldDB" id="A0A1Y2ABS9"/>
<gene>
    <name evidence="1" type="ORF">LY90DRAFT_517221</name>
</gene>
<reference evidence="1 2" key="1">
    <citation type="submission" date="2016-08" db="EMBL/GenBank/DDBJ databases">
        <title>A Parts List for Fungal Cellulosomes Revealed by Comparative Genomics.</title>
        <authorList>
            <consortium name="DOE Joint Genome Institute"/>
            <person name="Haitjema C.H."/>
            <person name="Gilmore S.P."/>
            <person name="Henske J.K."/>
            <person name="Solomon K.V."/>
            <person name="De Groot R."/>
            <person name="Kuo A."/>
            <person name="Mondo S.J."/>
            <person name="Salamov A.A."/>
            <person name="Labutti K."/>
            <person name="Zhao Z."/>
            <person name="Chiniquy J."/>
            <person name="Barry K."/>
            <person name="Brewer H.M."/>
            <person name="Purvine S.O."/>
            <person name="Wright A.T."/>
            <person name="Boxma B."/>
            <person name="Van Alen T."/>
            <person name="Hackstein J.H."/>
            <person name="Baker S.E."/>
            <person name="Grigoriev I.V."/>
            <person name="O'Malley M.A."/>
        </authorList>
    </citation>
    <scope>NUCLEOTIDE SEQUENCE [LARGE SCALE GENOMIC DNA]</scope>
    <source>
        <strain evidence="1 2">G1</strain>
    </source>
</reference>
<sequence length="317" mass="37228">MKLNFGMNNIINSKSSKKNYHKNITNSIFVNVFSQQFPNLFSNENLEDIIDIISHNKYSLKKVENSSCIMKDKRQGHYFYSHSKLKNLNYSFKDHKSQKENNDNFFINRNSNINGNDHKKFENKINNISKEIYKNPSFGDDSTTHDEKKNLDDCFKDICTKNNKNSLFNDNNDESISLENNLLNSYQNKDEFNQNLNNSTIFNKFPPNNINQNNNSCHINYNDCIGNPFFYYLTRFNYLLNQWKTNGKVDSRYENFLDEIITSIKNEKYKISSMITDRYIPDFSKLIGSGSNGRLFYATDTHTSKEVNINNSLKKFS</sequence>